<reference evidence="2" key="1">
    <citation type="journal article" date="2019" name="bioRxiv">
        <title>The Genome of the Zebra Mussel, Dreissena polymorpha: A Resource for Invasive Species Research.</title>
        <authorList>
            <person name="McCartney M.A."/>
            <person name="Auch B."/>
            <person name="Kono T."/>
            <person name="Mallez S."/>
            <person name="Zhang Y."/>
            <person name="Obille A."/>
            <person name="Becker A."/>
            <person name="Abrahante J.E."/>
            <person name="Garbe J."/>
            <person name="Badalamenti J.P."/>
            <person name="Herman A."/>
            <person name="Mangelson H."/>
            <person name="Liachko I."/>
            <person name="Sullivan S."/>
            <person name="Sone E.D."/>
            <person name="Koren S."/>
            <person name="Silverstein K.A.T."/>
            <person name="Beckman K.B."/>
            <person name="Gohl D.M."/>
        </authorList>
    </citation>
    <scope>NUCLEOTIDE SEQUENCE</scope>
    <source>
        <strain evidence="2">Duluth1</strain>
        <tissue evidence="2">Whole animal</tissue>
    </source>
</reference>
<gene>
    <name evidence="2" type="ORF">DPMN_003955</name>
</gene>
<proteinExistence type="predicted"/>
<feature type="region of interest" description="Disordered" evidence="1">
    <location>
        <begin position="20"/>
        <end position="51"/>
    </location>
</feature>
<feature type="compositionally biased region" description="Gly residues" evidence="1">
    <location>
        <begin position="22"/>
        <end position="31"/>
    </location>
</feature>
<organism evidence="2 3">
    <name type="scientific">Dreissena polymorpha</name>
    <name type="common">Zebra mussel</name>
    <name type="synonym">Mytilus polymorpha</name>
    <dbReference type="NCBI Taxonomy" id="45954"/>
    <lineage>
        <taxon>Eukaryota</taxon>
        <taxon>Metazoa</taxon>
        <taxon>Spiralia</taxon>
        <taxon>Lophotrochozoa</taxon>
        <taxon>Mollusca</taxon>
        <taxon>Bivalvia</taxon>
        <taxon>Autobranchia</taxon>
        <taxon>Heteroconchia</taxon>
        <taxon>Euheterodonta</taxon>
        <taxon>Imparidentia</taxon>
        <taxon>Neoheterodontei</taxon>
        <taxon>Myida</taxon>
        <taxon>Dreissenoidea</taxon>
        <taxon>Dreissenidae</taxon>
        <taxon>Dreissena</taxon>
    </lineage>
</organism>
<reference evidence="2" key="2">
    <citation type="submission" date="2020-11" db="EMBL/GenBank/DDBJ databases">
        <authorList>
            <person name="McCartney M.A."/>
            <person name="Auch B."/>
            <person name="Kono T."/>
            <person name="Mallez S."/>
            <person name="Becker A."/>
            <person name="Gohl D.M."/>
            <person name="Silverstein K.A.T."/>
            <person name="Koren S."/>
            <person name="Bechman K.B."/>
            <person name="Herman A."/>
            <person name="Abrahante J.E."/>
            <person name="Garbe J."/>
        </authorList>
    </citation>
    <scope>NUCLEOTIDE SEQUENCE</scope>
    <source>
        <strain evidence="2">Duluth1</strain>
        <tissue evidence="2">Whole animal</tissue>
    </source>
</reference>
<evidence type="ECO:0000256" key="1">
    <source>
        <dbReference type="SAM" id="MobiDB-lite"/>
    </source>
</evidence>
<name>A0A9D4MPB2_DREPO</name>
<dbReference type="EMBL" id="JAIWYP010000001">
    <property type="protein sequence ID" value="KAH3880043.1"/>
    <property type="molecule type" value="Genomic_DNA"/>
</dbReference>
<sequence>MLQDYVGPPPVYGSMYEPKEFGGNGGAGGGTVSDLRCTYSPQQAGGKGGEL</sequence>
<comment type="caution">
    <text evidence="2">The sequence shown here is derived from an EMBL/GenBank/DDBJ whole genome shotgun (WGS) entry which is preliminary data.</text>
</comment>
<accession>A0A9D4MPB2</accession>
<evidence type="ECO:0000313" key="3">
    <source>
        <dbReference type="Proteomes" id="UP000828390"/>
    </source>
</evidence>
<protein>
    <submittedName>
        <fullName evidence="2">Uncharacterized protein</fullName>
    </submittedName>
</protein>
<evidence type="ECO:0000313" key="2">
    <source>
        <dbReference type="EMBL" id="KAH3880043.1"/>
    </source>
</evidence>
<dbReference type="Proteomes" id="UP000828390">
    <property type="component" value="Unassembled WGS sequence"/>
</dbReference>
<dbReference type="AlphaFoldDB" id="A0A9D4MPB2"/>
<keyword evidence="3" id="KW-1185">Reference proteome</keyword>